<accession>A0AAD6XHU6</accession>
<comment type="caution">
    <text evidence="2">The sequence shown here is derived from an EMBL/GenBank/DDBJ whole genome shotgun (WGS) entry which is preliminary data.</text>
</comment>
<protein>
    <recommendedName>
        <fullName evidence="1">BTB domain-containing protein</fullName>
    </recommendedName>
</protein>
<dbReference type="InterPro" id="IPR000210">
    <property type="entry name" value="BTB/POZ_dom"/>
</dbReference>
<gene>
    <name evidence="2" type="ORF">C8F04DRAFT_1249156</name>
</gene>
<evidence type="ECO:0000259" key="1">
    <source>
        <dbReference type="PROSITE" id="PS50097"/>
    </source>
</evidence>
<reference evidence="2" key="1">
    <citation type="submission" date="2023-03" db="EMBL/GenBank/DDBJ databases">
        <title>Massive genome expansion in bonnet fungi (Mycena s.s.) driven by repeated elements and novel gene families across ecological guilds.</title>
        <authorList>
            <consortium name="Lawrence Berkeley National Laboratory"/>
            <person name="Harder C.B."/>
            <person name="Miyauchi S."/>
            <person name="Viragh M."/>
            <person name="Kuo A."/>
            <person name="Thoen E."/>
            <person name="Andreopoulos B."/>
            <person name="Lu D."/>
            <person name="Skrede I."/>
            <person name="Drula E."/>
            <person name="Henrissat B."/>
            <person name="Morin E."/>
            <person name="Kohler A."/>
            <person name="Barry K."/>
            <person name="LaButti K."/>
            <person name="Morin E."/>
            <person name="Salamov A."/>
            <person name="Lipzen A."/>
            <person name="Mereny Z."/>
            <person name="Hegedus B."/>
            <person name="Baldrian P."/>
            <person name="Stursova M."/>
            <person name="Weitz H."/>
            <person name="Taylor A."/>
            <person name="Grigoriev I.V."/>
            <person name="Nagy L.G."/>
            <person name="Martin F."/>
            <person name="Kauserud H."/>
        </authorList>
    </citation>
    <scope>NUCLEOTIDE SEQUENCE</scope>
    <source>
        <strain evidence="2">CBHHK200</strain>
    </source>
</reference>
<evidence type="ECO:0000313" key="3">
    <source>
        <dbReference type="Proteomes" id="UP001218188"/>
    </source>
</evidence>
<dbReference type="AlphaFoldDB" id="A0AAD6XHU6"/>
<proteinExistence type="predicted"/>
<sequence>MASQHDPDLYFDDGNIVLSAKDGKEQAIYFRLYRGILAYNSPVFSDMLAMPPPQIVEHYDGVPLVEMPDDADDLRVLLSLLFAPQSISGLLNARDFPSKLLEPTRLAKKYQIDWILQAVALQLQKSWPTTLLGWDGVIANEDEEEGLMMGGGWNPLYEDGTLESRLLPDPVSSIHIARLCDTPAILPFAFYRLLTWLTPEHENSEEAMFASWKNAPREELISQQPEDWPRLVKAQKRVGRWFADEVSSLRSNPCPNQPPCQEKTRAWFSFSKNVGRNGDFLLFSKYHSDPTNRSEDSLAKGLCPICKPILQGRINALRWKFAGQLSYFFQLEEVVV</sequence>
<feature type="domain" description="BTB" evidence="1">
    <location>
        <begin position="14"/>
        <end position="82"/>
    </location>
</feature>
<dbReference type="Proteomes" id="UP001218188">
    <property type="component" value="Unassembled WGS sequence"/>
</dbReference>
<dbReference type="PROSITE" id="PS50097">
    <property type="entry name" value="BTB"/>
    <property type="match status" value="1"/>
</dbReference>
<keyword evidence="3" id="KW-1185">Reference proteome</keyword>
<name>A0AAD6XHU6_9AGAR</name>
<dbReference type="EMBL" id="JARJCM010000004">
    <property type="protein sequence ID" value="KAJ7045774.1"/>
    <property type="molecule type" value="Genomic_DNA"/>
</dbReference>
<evidence type="ECO:0000313" key="2">
    <source>
        <dbReference type="EMBL" id="KAJ7045774.1"/>
    </source>
</evidence>
<organism evidence="2 3">
    <name type="scientific">Mycena alexandri</name>
    <dbReference type="NCBI Taxonomy" id="1745969"/>
    <lineage>
        <taxon>Eukaryota</taxon>
        <taxon>Fungi</taxon>
        <taxon>Dikarya</taxon>
        <taxon>Basidiomycota</taxon>
        <taxon>Agaricomycotina</taxon>
        <taxon>Agaricomycetes</taxon>
        <taxon>Agaricomycetidae</taxon>
        <taxon>Agaricales</taxon>
        <taxon>Marasmiineae</taxon>
        <taxon>Mycenaceae</taxon>
        <taxon>Mycena</taxon>
    </lineage>
</organism>